<dbReference type="PROSITE" id="PS50110">
    <property type="entry name" value="RESPONSE_REGULATORY"/>
    <property type="match status" value="1"/>
</dbReference>
<accession>A0A4Y8R983</accession>
<dbReference type="CDD" id="cd00009">
    <property type="entry name" value="AAA"/>
    <property type="match status" value="1"/>
</dbReference>
<evidence type="ECO:0000259" key="9">
    <source>
        <dbReference type="PROSITE" id="PS50045"/>
    </source>
</evidence>
<keyword evidence="1 8" id="KW-0597">Phosphoprotein</keyword>
<dbReference type="InterPro" id="IPR003593">
    <property type="entry name" value="AAA+_ATPase"/>
</dbReference>
<evidence type="ECO:0000256" key="2">
    <source>
        <dbReference type="ARBA" id="ARBA00022741"/>
    </source>
</evidence>
<dbReference type="Proteomes" id="UP000298179">
    <property type="component" value="Unassembled WGS sequence"/>
</dbReference>
<dbReference type="SUPFAM" id="SSF46689">
    <property type="entry name" value="Homeodomain-like"/>
    <property type="match status" value="1"/>
</dbReference>
<dbReference type="OrthoDB" id="9802388at2"/>
<organism evidence="11 12">
    <name type="scientific">Jiella endophytica</name>
    <dbReference type="NCBI Taxonomy" id="2558362"/>
    <lineage>
        <taxon>Bacteria</taxon>
        <taxon>Pseudomonadati</taxon>
        <taxon>Pseudomonadota</taxon>
        <taxon>Alphaproteobacteria</taxon>
        <taxon>Hyphomicrobiales</taxon>
        <taxon>Aurantimonadaceae</taxon>
        <taxon>Jiella</taxon>
    </lineage>
</organism>
<dbReference type="Pfam" id="PF25601">
    <property type="entry name" value="AAA_lid_14"/>
    <property type="match status" value="1"/>
</dbReference>
<dbReference type="SUPFAM" id="SSF52540">
    <property type="entry name" value="P-loop containing nucleoside triphosphate hydrolases"/>
    <property type="match status" value="1"/>
</dbReference>
<dbReference type="PANTHER" id="PTHR32071:SF57">
    <property type="entry name" value="C4-DICARBOXYLATE TRANSPORT TRANSCRIPTIONAL REGULATORY PROTEIN DCTD"/>
    <property type="match status" value="1"/>
</dbReference>
<dbReference type="InterPro" id="IPR058031">
    <property type="entry name" value="AAA_lid_NorR"/>
</dbReference>
<feature type="modified residue" description="4-aspartylphosphate" evidence="8">
    <location>
        <position position="57"/>
    </location>
</feature>
<keyword evidence="12" id="KW-1185">Reference proteome</keyword>
<sequence>MPGFGEPTVHLVDDDDDLRDALCQGLELEGMPVELHEDGSTLLSRLGHESYAVVVSDIRMPGLDGLELLKSALAVDPTMPVILITGHGDVQMAVDAMRAGAYDFIEKPFSVSRLHAVVERALEKRRLVLENRILRSTLDDGDELALRLVGRTPGIQRLRQQIHALADTDVDVLVLGETGTGKEVVARGLHDCGSRAKGNFVAINCAALPADIIESELFGHEPGAFTGAAKVRIGKLEHAHRGTIFLDEIESMPLDLQAKLLRAIETRSIERLGSNKPIPLDVRFVAATKTDLAEAGRHGRFRSDLYYRLNVVTLTIPPLRERREDVPLLFFHLAREARARFRREIPAIDHGLEMQLMRRDWPGNVRELRNYADRFVLGMWSGFDEADGAQAAGSQTGNAGGRLAAANGASAGGAHEGLAGTATSAGSLADRLAAYEKAVIEAELSRNGGSLKPTYETLQISRKGLYDKIRRLGIESREALED</sequence>
<dbReference type="PROSITE" id="PS00675">
    <property type="entry name" value="SIGMA54_INTERACT_1"/>
    <property type="match status" value="1"/>
</dbReference>
<evidence type="ECO:0000256" key="4">
    <source>
        <dbReference type="ARBA" id="ARBA00023012"/>
    </source>
</evidence>
<keyword evidence="2" id="KW-0547">Nucleotide-binding</keyword>
<feature type="domain" description="Sigma-54 factor interaction" evidence="9">
    <location>
        <begin position="148"/>
        <end position="377"/>
    </location>
</feature>
<dbReference type="Gene3D" id="1.10.8.60">
    <property type="match status" value="1"/>
</dbReference>
<dbReference type="Gene3D" id="1.10.10.60">
    <property type="entry name" value="Homeodomain-like"/>
    <property type="match status" value="1"/>
</dbReference>
<dbReference type="Gene3D" id="3.40.50.2300">
    <property type="match status" value="1"/>
</dbReference>
<evidence type="ECO:0000256" key="6">
    <source>
        <dbReference type="ARBA" id="ARBA00023159"/>
    </source>
</evidence>
<evidence type="ECO:0000313" key="12">
    <source>
        <dbReference type="Proteomes" id="UP000298179"/>
    </source>
</evidence>
<dbReference type="FunFam" id="3.40.50.300:FF:000006">
    <property type="entry name" value="DNA-binding transcriptional regulator NtrC"/>
    <property type="match status" value="1"/>
</dbReference>
<dbReference type="InterPro" id="IPR002078">
    <property type="entry name" value="Sigma_54_int"/>
</dbReference>
<dbReference type="PANTHER" id="PTHR32071">
    <property type="entry name" value="TRANSCRIPTIONAL REGULATORY PROTEIN"/>
    <property type="match status" value="1"/>
</dbReference>
<dbReference type="GO" id="GO:0005524">
    <property type="term" value="F:ATP binding"/>
    <property type="evidence" value="ECO:0007669"/>
    <property type="project" value="UniProtKB-KW"/>
</dbReference>
<dbReference type="InterPro" id="IPR027417">
    <property type="entry name" value="P-loop_NTPase"/>
</dbReference>
<proteinExistence type="predicted"/>
<dbReference type="GO" id="GO:0006355">
    <property type="term" value="P:regulation of DNA-templated transcription"/>
    <property type="evidence" value="ECO:0007669"/>
    <property type="project" value="InterPro"/>
</dbReference>
<dbReference type="SUPFAM" id="SSF52172">
    <property type="entry name" value="CheY-like"/>
    <property type="match status" value="1"/>
</dbReference>
<protein>
    <submittedName>
        <fullName evidence="11">Sigma-54-dependent Fis family transcriptional regulator</fullName>
    </submittedName>
</protein>
<dbReference type="InterPro" id="IPR001789">
    <property type="entry name" value="Sig_transdc_resp-reg_receiver"/>
</dbReference>
<dbReference type="InterPro" id="IPR025662">
    <property type="entry name" value="Sigma_54_int_dom_ATP-bd_1"/>
</dbReference>
<evidence type="ECO:0000313" key="11">
    <source>
        <dbReference type="EMBL" id="TFF17937.1"/>
    </source>
</evidence>
<evidence type="ECO:0000259" key="10">
    <source>
        <dbReference type="PROSITE" id="PS50110"/>
    </source>
</evidence>
<evidence type="ECO:0000256" key="8">
    <source>
        <dbReference type="PROSITE-ProRule" id="PRU00169"/>
    </source>
</evidence>
<keyword evidence="6" id="KW-0010">Activator</keyword>
<comment type="caution">
    <text evidence="11">The sequence shown here is derived from an EMBL/GenBank/DDBJ whole genome shotgun (WGS) entry which is preliminary data.</text>
</comment>
<feature type="domain" description="Response regulatory" evidence="10">
    <location>
        <begin position="8"/>
        <end position="122"/>
    </location>
</feature>
<evidence type="ECO:0000256" key="5">
    <source>
        <dbReference type="ARBA" id="ARBA00023015"/>
    </source>
</evidence>
<dbReference type="SMART" id="SM00382">
    <property type="entry name" value="AAA"/>
    <property type="match status" value="1"/>
</dbReference>
<dbReference type="InterPro" id="IPR009057">
    <property type="entry name" value="Homeodomain-like_sf"/>
</dbReference>
<dbReference type="InterPro" id="IPR011006">
    <property type="entry name" value="CheY-like_superfamily"/>
</dbReference>
<dbReference type="RefSeq" id="WP_134764164.1">
    <property type="nucleotide sequence ID" value="NZ_SOZD01000012.1"/>
</dbReference>
<keyword evidence="5" id="KW-0805">Transcription regulation</keyword>
<dbReference type="EMBL" id="SOZD01000012">
    <property type="protein sequence ID" value="TFF17937.1"/>
    <property type="molecule type" value="Genomic_DNA"/>
</dbReference>
<dbReference type="Pfam" id="PF00158">
    <property type="entry name" value="Sigma54_activat"/>
    <property type="match status" value="1"/>
</dbReference>
<dbReference type="Pfam" id="PF00072">
    <property type="entry name" value="Response_reg"/>
    <property type="match status" value="1"/>
</dbReference>
<name>A0A4Y8R983_9HYPH</name>
<dbReference type="Gene3D" id="3.40.50.300">
    <property type="entry name" value="P-loop containing nucleotide triphosphate hydrolases"/>
    <property type="match status" value="1"/>
</dbReference>
<gene>
    <name evidence="11" type="ORF">E3C22_22645</name>
</gene>
<dbReference type="InterPro" id="IPR025944">
    <property type="entry name" value="Sigma_54_int_dom_CS"/>
</dbReference>
<dbReference type="PROSITE" id="PS00688">
    <property type="entry name" value="SIGMA54_INTERACT_3"/>
    <property type="match status" value="1"/>
</dbReference>
<reference evidence="11 12" key="1">
    <citation type="submission" date="2019-03" db="EMBL/GenBank/DDBJ databases">
        <title>Jiella endophytica sp. nov., a novel endophytic bacterium isolated from root of Ficus microcarpa Linn. f.</title>
        <authorList>
            <person name="Tuo L."/>
        </authorList>
    </citation>
    <scope>NUCLEOTIDE SEQUENCE [LARGE SCALE GENOMIC DNA]</scope>
    <source>
        <strain evidence="11 12">CBS5Q-3</strain>
    </source>
</reference>
<dbReference type="SMART" id="SM00448">
    <property type="entry name" value="REC"/>
    <property type="match status" value="1"/>
</dbReference>
<dbReference type="AlphaFoldDB" id="A0A4Y8R983"/>
<dbReference type="GO" id="GO:0000160">
    <property type="term" value="P:phosphorelay signal transduction system"/>
    <property type="evidence" value="ECO:0007669"/>
    <property type="project" value="UniProtKB-KW"/>
</dbReference>
<evidence type="ECO:0000256" key="3">
    <source>
        <dbReference type="ARBA" id="ARBA00022840"/>
    </source>
</evidence>
<keyword evidence="3" id="KW-0067">ATP-binding</keyword>
<evidence type="ECO:0000256" key="1">
    <source>
        <dbReference type="ARBA" id="ARBA00022553"/>
    </source>
</evidence>
<keyword evidence="4" id="KW-0902">Two-component regulatory system</keyword>
<evidence type="ECO:0000256" key="7">
    <source>
        <dbReference type="ARBA" id="ARBA00023163"/>
    </source>
</evidence>
<dbReference type="PROSITE" id="PS50045">
    <property type="entry name" value="SIGMA54_INTERACT_4"/>
    <property type="match status" value="1"/>
</dbReference>
<keyword evidence="7" id="KW-0804">Transcription</keyword>
<dbReference type="FunFam" id="3.40.50.2300:FF:000018">
    <property type="entry name" value="DNA-binding transcriptional regulator NtrC"/>
    <property type="match status" value="1"/>
</dbReference>